<feature type="region of interest" description="Disordered" evidence="1">
    <location>
        <begin position="26"/>
        <end position="107"/>
    </location>
</feature>
<dbReference type="OrthoDB" id="2945561at2759"/>
<protein>
    <submittedName>
        <fullName evidence="2">Uncharacterized protein</fullName>
    </submittedName>
</protein>
<accession>A0A2H3CB05</accession>
<feature type="compositionally biased region" description="Basic and acidic residues" evidence="1">
    <location>
        <begin position="48"/>
        <end position="59"/>
    </location>
</feature>
<feature type="compositionally biased region" description="Polar residues" evidence="1">
    <location>
        <begin position="29"/>
        <end position="43"/>
    </location>
</feature>
<evidence type="ECO:0000313" key="2">
    <source>
        <dbReference type="EMBL" id="PBK80239.1"/>
    </source>
</evidence>
<feature type="compositionally biased region" description="Polar residues" evidence="1">
    <location>
        <begin position="62"/>
        <end position="75"/>
    </location>
</feature>
<dbReference type="EMBL" id="KZ293750">
    <property type="protein sequence ID" value="PBK80239.1"/>
    <property type="molecule type" value="Genomic_DNA"/>
</dbReference>
<sequence length="107" mass="11506">MPKFFSQIWSLAKKTVIDTRDDFRKLINGQGSTEGPLKPSSSIDSEEFAPRGREGKKIESSVPKNSGKNPTSTSGKPKVAGPGKKSAPPNPPPNQQTHPAANTPRRV</sequence>
<dbReference type="Proteomes" id="UP000217790">
    <property type="component" value="Unassembled WGS sequence"/>
</dbReference>
<evidence type="ECO:0000313" key="3">
    <source>
        <dbReference type="Proteomes" id="UP000217790"/>
    </source>
</evidence>
<organism evidence="2 3">
    <name type="scientific">Armillaria gallica</name>
    <name type="common">Bulbous honey fungus</name>
    <name type="synonym">Armillaria bulbosa</name>
    <dbReference type="NCBI Taxonomy" id="47427"/>
    <lineage>
        <taxon>Eukaryota</taxon>
        <taxon>Fungi</taxon>
        <taxon>Dikarya</taxon>
        <taxon>Basidiomycota</taxon>
        <taxon>Agaricomycotina</taxon>
        <taxon>Agaricomycetes</taxon>
        <taxon>Agaricomycetidae</taxon>
        <taxon>Agaricales</taxon>
        <taxon>Marasmiineae</taxon>
        <taxon>Physalacriaceae</taxon>
        <taxon>Armillaria</taxon>
    </lineage>
</organism>
<reference evidence="3" key="1">
    <citation type="journal article" date="2017" name="Nat. Ecol. Evol.">
        <title>Genome expansion and lineage-specific genetic innovations in the forest pathogenic fungi Armillaria.</title>
        <authorList>
            <person name="Sipos G."/>
            <person name="Prasanna A.N."/>
            <person name="Walter M.C."/>
            <person name="O'Connor E."/>
            <person name="Balint B."/>
            <person name="Krizsan K."/>
            <person name="Kiss B."/>
            <person name="Hess J."/>
            <person name="Varga T."/>
            <person name="Slot J."/>
            <person name="Riley R."/>
            <person name="Boka B."/>
            <person name="Rigling D."/>
            <person name="Barry K."/>
            <person name="Lee J."/>
            <person name="Mihaltcheva S."/>
            <person name="LaButti K."/>
            <person name="Lipzen A."/>
            <person name="Waldron R."/>
            <person name="Moloney N.M."/>
            <person name="Sperisen C."/>
            <person name="Kredics L."/>
            <person name="Vagvoelgyi C."/>
            <person name="Patrignani A."/>
            <person name="Fitzpatrick D."/>
            <person name="Nagy I."/>
            <person name="Doyle S."/>
            <person name="Anderson J.B."/>
            <person name="Grigoriev I.V."/>
            <person name="Gueldener U."/>
            <person name="Muensterkoetter M."/>
            <person name="Nagy L.G."/>
        </authorList>
    </citation>
    <scope>NUCLEOTIDE SEQUENCE [LARGE SCALE GENOMIC DNA]</scope>
    <source>
        <strain evidence="3">Ar21-2</strain>
    </source>
</reference>
<evidence type="ECO:0000256" key="1">
    <source>
        <dbReference type="SAM" id="MobiDB-lite"/>
    </source>
</evidence>
<name>A0A2H3CB05_ARMGA</name>
<dbReference type="InParanoid" id="A0A2H3CB05"/>
<keyword evidence="3" id="KW-1185">Reference proteome</keyword>
<proteinExistence type="predicted"/>
<dbReference type="AlphaFoldDB" id="A0A2H3CB05"/>
<gene>
    <name evidence="2" type="ORF">ARMGADRAFT_1172010</name>
</gene>